<keyword evidence="2" id="KW-0732">Signal</keyword>
<keyword evidence="5" id="KW-1185">Reference proteome</keyword>
<dbReference type="Proteomes" id="UP000002320">
    <property type="component" value="Unassembled WGS sequence"/>
</dbReference>
<feature type="chain" id="PRO_5014566856" evidence="2">
    <location>
        <begin position="23"/>
        <end position="51"/>
    </location>
</feature>
<name>B0WMY7_CULQU</name>
<dbReference type="HOGENOM" id="CLU_3108453_0_0_1"/>
<dbReference type="VEuPathDB" id="VectorBase:CPIJ008472"/>
<dbReference type="KEGG" id="cqu:CpipJ_CPIJ008472"/>
<reference evidence="4" key="2">
    <citation type="submission" date="2020-05" db="UniProtKB">
        <authorList>
            <consortium name="EnsemblMetazoa"/>
        </authorList>
    </citation>
    <scope>IDENTIFICATION</scope>
    <source>
        <strain evidence="4">JHB</strain>
    </source>
</reference>
<sequence>MKLANFLLLLVSLLSGLLLVAAGESNAHSRARREANPGEDSTTKVMCAGPG</sequence>
<evidence type="ECO:0000313" key="3">
    <source>
        <dbReference type="EMBL" id="EDS31389.1"/>
    </source>
</evidence>
<dbReference type="AlphaFoldDB" id="B0WMY7"/>
<proteinExistence type="predicted"/>
<evidence type="ECO:0000256" key="1">
    <source>
        <dbReference type="SAM" id="MobiDB-lite"/>
    </source>
</evidence>
<evidence type="ECO:0000313" key="4">
    <source>
        <dbReference type="EnsemblMetazoa" id="CPIJ008472-PA"/>
    </source>
</evidence>
<accession>B0WMY7</accession>
<organism>
    <name type="scientific">Culex quinquefasciatus</name>
    <name type="common">Southern house mosquito</name>
    <name type="synonym">Culex pungens</name>
    <dbReference type="NCBI Taxonomy" id="7176"/>
    <lineage>
        <taxon>Eukaryota</taxon>
        <taxon>Metazoa</taxon>
        <taxon>Ecdysozoa</taxon>
        <taxon>Arthropoda</taxon>
        <taxon>Hexapoda</taxon>
        <taxon>Insecta</taxon>
        <taxon>Pterygota</taxon>
        <taxon>Neoptera</taxon>
        <taxon>Endopterygota</taxon>
        <taxon>Diptera</taxon>
        <taxon>Nematocera</taxon>
        <taxon>Culicoidea</taxon>
        <taxon>Culicidae</taxon>
        <taxon>Culicinae</taxon>
        <taxon>Culicini</taxon>
        <taxon>Culex</taxon>
        <taxon>Culex</taxon>
    </lineage>
</organism>
<protein>
    <submittedName>
        <fullName evidence="3 4">Uncharacterized protein</fullName>
    </submittedName>
</protein>
<dbReference type="InParanoid" id="B0WMY7"/>
<dbReference type="EnsemblMetazoa" id="CPIJ008472-RA">
    <property type="protein sequence ID" value="CPIJ008472-PA"/>
    <property type="gene ID" value="CPIJ008472"/>
</dbReference>
<dbReference type="EMBL" id="DS232004">
    <property type="protein sequence ID" value="EDS31389.1"/>
    <property type="molecule type" value="Genomic_DNA"/>
</dbReference>
<feature type="region of interest" description="Disordered" evidence="1">
    <location>
        <begin position="28"/>
        <end position="51"/>
    </location>
</feature>
<evidence type="ECO:0000313" key="5">
    <source>
        <dbReference type="Proteomes" id="UP000002320"/>
    </source>
</evidence>
<feature type="signal peptide" evidence="2">
    <location>
        <begin position="1"/>
        <end position="22"/>
    </location>
</feature>
<reference evidence="3" key="1">
    <citation type="submission" date="2007-03" db="EMBL/GenBank/DDBJ databases">
        <title>Annotation of Culex pipiens quinquefasciatus.</title>
        <authorList>
            <consortium name="The Broad Institute Genome Sequencing Platform"/>
            <person name="Atkinson P.W."/>
            <person name="Hemingway J."/>
            <person name="Christensen B.M."/>
            <person name="Higgs S."/>
            <person name="Kodira C."/>
            <person name="Hannick L."/>
            <person name="Megy K."/>
            <person name="O'Leary S."/>
            <person name="Pearson M."/>
            <person name="Haas B.J."/>
            <person name="Mauceli E."/>
            <person name="Wortman J.R."/>
            <person name="Lee N.H."/>
            <person name="Guigo R."/>
            <person name="Stanke M."/>
            <person name="Alvarado L."/>
            <person name="Amedeo P."/>
            <person name="Antoine C.H."/>
            <person name="Arensburger P."/>
            <person name="Bidwell S.L."/>
            <person name="Crawford M."/>
            <person name="Camaro F."/>
            <person name="Devon K."/>
            <person name="Engels R."/>
            <person name="Hammond M."/>
            <person name="Howarth C."/>
            <person name="Koehrsen M."/>
            <person name="Lawson D."/>
            <person name="Montgomery P."/>
            <person name="Nene V."/>
            <person name="Nusbaum C."/>
            <person name="Puiu D."/>
            <person name="Romero-Severson J."/>
            <person name="Severson D.W."/>
            <person name="Shumway M."/>
            <person name="Sisk P."/>
            <person name="Stolte C."/>
            <person name="Zeng Q."/>
            <person name="Eisenstadt E."/>
            <person name="Fraser-Liggett C."/>
            <person name="Strausberg R."/>
            <person name="Galagan J."/>
            <person name="Birren B."/>
            <person name="Collins F.H."/>
        </authorList>
    </citation>
    <scope>NUCLEOTIDE SEQUENCE [LARGE SCALE GENOMIC DNA]</scope>
    <source>
        <strain evidence="3">JHB</strain>
    </source>
</reference>
<evidence type="ECO:0000256" key="2">
    <source>
        <dbReference type="SAM" id="SignalP"/>
    </source>
</evidence>
<gene>
    <name evidence="4" type="primary">6040717</name>
    <name evidence="3" type="ORF">CpipJ_CPIJ008472</name>
</gene>